<keyword evidence="2" id="KW-0472">Membrane</keyword>
<gene>
    <name evidence="3" type="ORF">THER5_0466</name>
</gene>
<keyword evidence="2" id="KW-0812">Transmembrane</keyword>
<sequence>MTGQEHQQSDMNLLFPIAKPTDDADKAWHADKDAAAGNAEQQGSQGFLGNVGGSADANGLNGMNGVADSDAPGGITTDSSSIPAAGALGTGNAPAFADEDGILPGDIVDTNWDIPLITFPMLDNEQSGEVSPISKIADISSRAPRTSKSTAGGPAAASGVAGAAGDVAGSAVAGSAAAAAPISPSNLTAGAPQHRAGTKTEQWLNAARQDNNQAETQQFGAALAPSNIGTQSGVSNAALGTSNISLSMPDVPGMTMPNPVAAVSGGVASGTAASAAATATVGAEGATGAAGAQRGGNQHVDQHVGLQQPGPSLLTPPAPRADDIARERVANAETETMTPVSSAAVVAGTAAISAKVTAPGAAKTNATRTIHTPQSGMTGPQDAVGSLQEELVDNSVRQASGNERRRAEEADDSPSSRGTKTRSRVIVVIFLIITIIAAGVGVYYLYGMVRTNRNRSNAYSNCTKAYSQVKENSETLTATLKSTAAQQKIGTDQVADVMTVEKLKTAVSKAKSASKPVMCKTSLSTDALGKAAETNQTLATQLVNLNSTVKAAAKDVKTSAKTKQTNDYNSAVDTLKTTTSEASTLLSNSQGVVADDNTRTTLQSAIDAANTLLQKEKPALVDVQKAQNDLQTASDAVNASMEEYKTQRAAADAAAAASAAAAQAQSQTQGQTQHQTQRQNLGGSTTSTGGDTGDTAKQPDNKQSTDNTSKNPTTPSTPDDSVANSADSTSGK</sequence>
<protein>
    <recommendedName>
        <fullName evidence="5">Sugar-binding protein</fullName>
    </recommendedName>
</protein>
<evidence type="ECO:0000313" key="3">
    <source>
        <dbReference type="EMBL" id="KFJ02290.1"/>
    </source>
</evidence>
<organism evidence="3 4">
    <name type="scientific">Bifidobacterium thermacidophilum subsp. thermacidophilum</name>
    <dbReference type="NCBI Taxonomy" id="79262"/>
    <lineage>
        <taxon>Bacteria</taxon>
        <taxon>Bacillati</taxon>
        <taxon>Actinomycetota</taxon>
        <taxon>Actinomycetes</taxon>
        <taxon>Bifidobacteriales</taxon>
        <taxon>Bifidobacteriaceae</taxon>
        <taxon>Bifidobacterium</taxon>
    </lineage>
</organism>
<feature type="region of interest" description="Disordered" evidence="1">
    <location>
        <begin position="140"/>
        <end position="161"/>
    </location>
</feature>
<evidence type="ECO:0000256" key="1">
    <source>
        <dbReference type="SAM" id="MobiDB-lite"/>
    </source>
</evidence>
<name>A0A087E3D9_9BIFI</name>
<accession>A0A087E3D9</accession>
<feature type="region of interest" description="Disordered" evidence="1">
    <location>
        <begin position="662"/>
        <end position="732"/>
    </location>
</feature>
<dbReference type="OrthoDB" id="3239074at2"/>
<reference evidence="3 4" key="1">
    <citation type="submission" date="2014-03" db="EMBL/GenBank/DDBJ databases">
        <title>Genomics of Bifidobacteria.</title>
        <authorList>
            <person name="Ventura M."/>
            <person name="Milani C."/>
            <person name="Lugli G.A."/>
        </authorList>
    </citation>
    <scope>NUCLEOTIDE SEQUENCE [LARGE SCALE GENOMIC DNA]</scope>
    <source>
        <strain evidence="3 4">LMG 21395</strain>
    </source>
</reference>
<proteinExistence type="predicted"/>
<feature type="compositionally biased region" description="Low complexity" evidence="1">
    <location>
        <begin position="151"/>
        <end position="161"/>
    </location>
</feature>
<feature type="compositionally biased region" description="Polar residues" evidence="1">
    <location>
        <begin position="364"/>
        <end position="378"/>
    </location>
</feature>
<evidence type="ECO:0000313" key="4">
    <source>
        <dbReference type="Proteomes" id="UP000029003"/>
    </source>
</evidence>
<dbReference type="AlphaFoldDB" id="A0A087E3D9"/>
<dbReference type="EMBL" id="JGZT01000007">
    <property type="protein sequence ID" value="KFJ02290.1"/>
    <property type="molecule type" value="Genomic_DNA"/>
</dbReference>
<evidence type="ECO:0000256" key="2">
    <source>
        <dbReference type="SAM" id="Phobius"/>
    </source>
</evidence>
<comment type="caution">
    <text evidence="3">The sequence shown here is derived from an EMBL/GenBank/DDBJ whole genome shotgun (WGS) entry which is preliminary data.</text>
</comment>
<dbReference type="Proteomes" id="UP000029003">
    <property type="component" value="Unassembled WGS sequence"/>
</dbReference>
<feature type="region of interest" description="Disordered" evidence="1">
    <location>
        <begin position="396"/>
        <end position="418"/>
    </location>
</feature>
<feature type="compositionally biased region" description="Low complexity" evidence="1">
    <location>
        <begin position="662"/>
        <end position="695"/>
    </location>
</feature>
<keyword evidence="2" id="KW-1133">Transmembrane helix</keyword>
<feature type="compositionally biased region" description="Low complexity" evidence="1">
    <location>
        <begin position="704"/>
        <end position="721"/>
    </location>
</feature>
<feature type="transmembrane region" description="Helical" evidence="2">
    <location>
        <begin position="425"/>
        <end position="446"/>
    </location>
</feature>
<dbReference type="RefSeq" id="WP_029576666.1">
    <property type="nucleotide sequence ID" value="NZ_JGZT01000007.1"/>
</dbReference>
<evidence type="ECO:0008006" key="5">
    <source>
        <dbReference type="Google" id="ProtNLM"/>
    </source>
</evidence>
<feature type="compositionally biased region" description="Polar residues" evidence="1">
    <location>
        <begin position="722"/>
        <end position="732"/>
    </location>
</feature>
<feature type="region of interest" description="Disordered" evidence="1">
    <location>
        <begin position="357"/>
        <end position="383"/>
    </location>
</feature>
<feature type="region of interest" description="Disordered" evidence="1">
    <location>
        <begin position="287"/>
        <end position="318"/>
    </location>
</feature>